<evidence type="ECO:0000313" key="2">
    <source>
        <dbReference type="EMBL" id="NWJ05398.1"/>
    </source>
</evidence>
<dbReference type="Proteomes" id="UP000534426">
    <property type="component" value="Unassembled WGS sequence"/>
</dbReference>
<evidence type="ECO:0000259" key="1">
    <source>
        <dbReference type="Pfam" id="PF18289"/>
    </source>
</evidence>
<name>A0A7K4LKX6_9AVES</name>
<sequence>SVFPGDIRKVGVNYEKICSNIPYSLEIVQSCMKETLRFFYRIIMNRQDTNFTLKGIGVLVIRGNEVKMTFYRNFLLSLNKYGYVVQQLLSVSLHFFQGNSELG</sequence>
<dbReference type="InterPro" id="IPR026295">
    <property type="entry name" value="CCD81"/>
</dbReference>
<evidence type="ECO:0000313" key="3">
    <source>
        <dbReference type="Proteomes" id="UP000534426"/>
    </source>
</evidence>
<protein>
    <submittedName>
        <fullName evidence="2">CCD81 protein</fullName>
    </submittedName>
</protein>
<comment type="caution">
    <text evidence="2">The sequence shown here is derived from an EMBL/GenBank/DDBJ whole genome shotgun (WGS) entry which is preliminary data.</text>
</comment>
<gene>
    <name evidence="2" type="primary">Ccdc81_1</name>
    <name evidence="2" type="ORF">CRYUND_R15662</name>
</gene>
<dbReference type="PANTHER" id="PTHR14362:SF2">
    <property type="entry name" value="COILED-COIL DOMAIN-CONTAINING PROTEIN 81"/>
    <property type="match status" value="1"/>
</dbReference>
<accession>A0A7K4LKX6</accession>
<feature type="non-terminal residue" evidence="2">
    <location>
        <position position="1"/>
    </location>
</feature>
<keyword evidence="3" id="KW-1185">Reference proteome</keyword>
<reference evidence="2 3" key="1">
    <citation type="submission" date="2019-09" db="EMBL/GenBank/DDBJ databases">
        <title>Bird 10,000 Genomes (B10K) Project - Family phase.</title>
        <authorList>
            <person name="Zhang G."/>
        </authorList>
    </citation>
    <scope>NUCLEOTIDE SEQUENCE [LARGE SCALE GENOMIC DNA]</scope>
    <source>
        <strain evidence="2">B10K-MSB-37135</strain>
        <tissue evidence="2">Heart</tissue>
    </source>
</reference>
<dbReference type="InterPro" id="IPR040673">
    <property type="entry name" value="CCDC81_HU_dom_2"/>
</dbReference>
<feature type="domain" description="CCDC81 HU" evidence="1">
    <location>
        <begin position="11"/>
        <end position="80"/>
    </location>
</feature>
<feature type="non-terminal residue" evidence="2">
    <location>
        <position position="103"/>
    </location>
</feature>
<dbReference type="PANTHER" id="PTHR14362">
    <property type="entry name" value="COILED-COIL DOMAIN-CONTAINING PROTEIN 81"/>
    <property type="match status" value="1"/>
</dbReference>
<dbReference type="GO" id="GO:0005815">
    <property type="term" value="C:microtubule organizing center"/>
    <property type="evidence" value="ECO:0007669"/>
    <property type="project" value="TreeGrafter"/>
</dbReference>
<dbReference type="AlphaFoldDB" id="A0A7K4LKX6"/>
<proteinExistence type="predicted"/>
<organism evidence="2 3">
    <name type="scientific">Crypturellus undulatus</name>
    <dbReference type="NCBI Taxonomy" id="48396"/>
    <lineage>
        <taxon>Eukaryota</taxon>
        <taxon>Metazoa</taxon>
        <taxon>Chordata</taxon>
        <taxon>Craniata</taxon>
        <taxon>Vertebrata</taxon>
        <taxon>Euteleostomi</taxon>
        <taxon>Archelosauria</taxon>
        <taxon>Archosauria</taxon>
        <taxon>Dinosauria</taxon>
        <taxon>Saurischia</taxon>
        <taxon>Theropoda</taxon>
        <taxon>Coelurosauria</taxon>
        <taxon>Aves</taxon>
        <taxon>Palaeognathae</taxon>
        <taxon>Tinamiformes</taxon>
        <taxon>Tinamidae</taxon>
        <taxon>Crypturellus</taxon>
    </lineage>
</organism>
<dbReference type="Pfam" id="PF18289">
    <property type="entry name" value="HU-CCDC81_euk_2"/>
    <property type="match status" value="1"/>
</dbReference>
<dbReference type="EMBL" id="VWPW01017395">
    <property type="protein sequence ID" value="NWJ05398.1"/>
    <property type="molecule type" value="Genomic_DNA"/>
</dbReference>